<evidence type="ECO:0000313" key="2">
    <source>
        <dbReference type="EMBL" id="EXX60215.1"/>
    </source>
</evidence>
<dbReference type="HOGENOM" id="CLU_1732488_0_0_1"/>
<comment type="caution">
    <text evidence="2">The sequence shown here is derived from an EMBL/GenBank/DDBJ whole genome shotgun (WGS) entry which is preliminary data.</text>
</comment>
<keyword evidence="3" id="KW-1185">Reference proteome</keyword>
<evidence type="ECO:0000313" key="3">
    <source>
        <dbReference type="Proteomes" id="UP000022910"/>
    </source>
</evidence>
<evidence type="ECO:0000256" key="1">
    <source>
        <dbReference type="SAM" id="MobiDB-lite"/>
    </source>
</evidence>
<proteinExistence type="predicted"/>
<protein>
    <submittedName>
        <fullName evidence="2">Uncharacterized protein</fullName>
    </submittedName>
</protein>
<accession>A0A015J0K5</accession>
<organism evidence="2 3">
    <name type="scientific">Rhizophagus irregularis (strain DAOM 197198w)</name>
    <name type="common">Glomus intraradices</name>
    <dbReference type="NCBI Taxonomy" id="1432141"/>
    <lineage>
        <taxon>Eukaryota</taxon>
        <taxon>Fungi</taxon>
        <taxon>Fungi incertae sedis</taxon>
        <taxon>Mucoromycota</taxon>
        <taxon>Glomeromycotina</taxon>
        <taxon>Glomeromycetes</taxon>
        <taxon>Glomerales</taxon>
        <taxon>Glomeraceae</taxon>
        <taxon>Rhizophagus</taxon>
    </lineage>
</organism>
<name>A0A015J0K5_RHIIW</name>
<feature type="region of interest" description="Disordered" evidence="1">
    <location>
        <begin position="57"/>
        <end position="78"/>
    </location>
</feature>
<gene>
    <name evidence="2" type="ORF">RirG_181930</name>
</gene>
<dbReference type="OrthoDB" id="2376367at2759"/>
<feature type="region of interest" description="Disordered" evidence="1">
    <location>
        <begin position="121"/>
        <end position="151"/>
    </location>
</feature>
<sequence length="151" mass="17705">MRKSERRVKNIYKLLEKIGIDKIKYITTYTANSIVELSNNQIQTIINYFTEKTNIEFSDDSEDHNEDNSSNLDTNQINVSEVQTNILVPAVEYNKPSDDKYDENAFTESIRKSYFAECKDETEKMHEKERTNKMLESFSNSDSDSDYDKQI</sequence>
<dbReference type="EMBL" id="JEMT01025994">
    <property type="protein sequence ID" value="EXX60215.1"/>
    <property type="molecule type" value="Genomic_DNA"/>
</dbReference>
<reference evidence="2 3" key="1">
    <citation type="submission" date="2014-02" db="EMBL/GenBank/DDBJ databases">
        <title>Single nucleus genome sequencing reveals high similarity among nuclei of an endomycorrhizal fungus.</title>
        <authorList>
            <person name="Lin K."/>
            <person name="Geurts R."/>
            <person name="Zhang Z."/>
            <person name="Limpens E."/>
            <person name="Saunders D.G."/>
            <person name="Mu D."/>
            <person name="Pang E."/>
            <person name="Cao H."/>
            <person name="Cha H."/>
            <person name="Lin T."/>
            <person name="Zhou Q."/>
            <person name="Shang Y."/>
            <person name="Li Y."/>
            <person name="Ivanov S."/>
            <person name="Sharma T."/>
            <person name="Velzen R.V."/>
            <person name="Ruijter N.D."/>
            <person name="Aanen D.K."/>
            <person name="Win J."/>
            <person name="Kamoun S."/>
            <person name="Bisseling T."/>
            <person name="Huang S."/>
        </authorList>
    </citation>
    <scope>NUCLEOTIDE SEQUENCE [LARGE SCALE GENOMIC DNA]</scope>
    <source>
        <strain evidence="3">DAOM197198w</strain>
    </source>
</reference>
<feature type="compositionally biased region" description="Basic and acidic residues" evidence="1">
    <location>
        <begin position="121"/>
        <end position="133"/>
    </location>
</feature>
<dbReference type="Proteomes" id="UP000022910">
    <property type="component" value="Unassembled WGS sequence"/>
</dbReference>
<dbReference type="AlphaFoldDB" id="A0A015J0K5"/>